<dbReference type="SUPFAM" id="SSF52402">
    <property type="entry name" value="Adenine nucleotide alpha hydrolases-like"/>
    <property type="match status" value="1"/>
</dbReference>
<dbReference type="Proteomes" id="UP000597507">
    <property type="component" value="Unassembled WGS sequence"/>
</dbReference>
<feature type="region of interest" description="Disordered" evidence="1">
    <location>
        <begin position="263"/>
        <end position="293"/>
    </location>
</feature>
<reference evidence="2 3" key="1">
    <citation type="journal article" date="2014" name="Int. J. Syst. Evol. Microbiol.">
        <title>Complete genome sequence of Corynebacterium casei LMG S-19264T (=DSM 44701T), isolated from a smear-ripened cheese.</title>
        <authorList>
            <consortium name="US DOE Joint Genome Institute (JGI-PGF)"/>
            <person name="Walter F."/>
            <person name="Albersmeier A."/>
            <person name="Kalinowski J."/>
            <person name="Ruckert C."/>
        </authorList>
    </citation>
    <scope>NUCLEOTIDE SEQUENCE [LARGE SCALE GENOMIC DNA]</scope>
    <source>
        <strain evidence="2 3">CGMCC 1.16330</strain>
    </source>
</reference>
<proteinExistence type="predicted"/>
<protein>
    <recommendedName>
        <fullName evidence="4">Universal stress protein</fullName>
    </recommendedName>
</protein>
<keyword evidence="3" id="KW-1185">Reference proteome</keyword>
<dbReference type="RefSeq" id="WP_188900661.1">
    <property type="nucleotide sequence ID" value="NZ_BMKS01000006.1"/>
</dbReference>
<accession>A0A8J2ZBG5</accession>
<evidence type="ECO:0000313" key="2">
    <source>
        <dbReference type="EMBL" id="GGG36122.1"/>
    </source>
</evidence>
<name>A0A8J2ZBG5_9PROT</name>
<dbReference type="Gene3D" id="3.40.50.12370">
    <property type="match status" value="1"/>
</dbReference>
<gene>
    <name evidence="2" type="ORF">GCM10010964_25040</name>
</gene>
<dbReference type="AlphaFoldDB" id="A0A8J2ZBG5"/>
<sequence length="293" mass="30348">MSGEPDEFRRILLDLGHAAEGEGGVRAAVEFAGLLRLDLLGVFVADEAVLGLAGLPLARELRLPGCEWSRLDAARIAEEFEAAARRARRLLEEQCARLGVPAAFEFLRGDPAAALAALARPHDIVAVGGAGSPAERARGSLPRAVQAALRSAASVMLLPQRIARRAGPVATLAATPADPGLRVAAGIAAAARERLLLLLPPGLAAGEQRAAVAAAARAARLPEDQVVTRGLRDLTTEAILDALEGARERLLVLSRASARAAQETPPLTSVRGVPALLVGPPEPAAEEKREGAG</sequence>
<evidence type="ECO:0000313" key="3">
    <source>
        <dbReference type="Proteomes" id="UP000597507"/>
    </source>
</evidence>
<evidence type="ECO:0008006" key="4">
    <source>
        <dbReference type="Google" id="ProtNLM"/>
    </source>
</evidence>
<dbReference type="EMBL" id="BMKS01000006">
    <property type="protein sequence ID" value="GGG36122.1"/>
    <property type="molecule type" value="Genomic_DNA"/>
</dbReference>
<comment type="caution">
    <text evidence="2">The sequence shown here is derived from an EMBL/GenBank/DDBJ whole genome shotgun (WGS) entry which is preliminary data.</text>
</comment>
<organism evidence="2 3">
    <name type="scientific">Caldovatus sediminis</name>
    <dbReference type="NCBI Taxonomy" id="2041189"/>
    <lineage>
        <taxon>Bacteria</taxon>
        <taxon>Pseudomonadati</taxon>
        <taxon>Pseudomonadota</taxon>
        <taxon>Alphaproteobacteria</taxon>
        <taxon>Acetobacterales</taxon>
        <taxon>Roseomonadaceae</taxon>
        <taxon>Caldovatus</taxon>
    </lineage>
</organism>
<evidence type="ECO:0000256" key="1">
    <source>
        <dbReference type="SAM" id="MobiDB-lite"/>
    </source>
</evidence>